<dbReference type="EMBL" id="JARLKZ010000013">
    <property type="protein sequence ID" value="MEC0241540.1"/>
    <property type="molecule type" value="Genomic_DNA"/>
</dbReference>
<reference evidence="2 3" key="1">
    <citation type="submission" date="2023-03" db="EMBL/GenBank/DDBJ databases">
        <title>Bacillus Genome Sequencing.</title>
        <authorList>
            <person name="Dunlap C."/>
        </authorList>
    </citation>
    <scope>NUCLEOTIDE SEQUENCE [LARGE SCALE GENOMIC DNA]</scope>
    <source>
        <strain evidence="2 3">BD-525</strain>
    </source>
</reference>
<evidence type="ECO:0000313" key="3">
    <source>
        <dbReference type="Proteomes" id="UP001344632"/>
    </source>
</evidence>
<sequence>MWFFWKNSYVYKSIRELEHQVHHLEHEVQHLKKQLHHVQDGLQQLHYLKEQIHLLSDKIKKLEALELLVEQLENQLLTGLTENPELETFLKHKIGMKVRIETAGTSLQGIILAVAADAVELREANGDLVIIPFSHINSVQ</sequence>
<comment type="caution">
    <text evidence="2">The sequence shown here is derived from an EMBL/GenBank/DDBJ whole genome shotgun (WGS) entry which is preliminary data.</text>
</comment>
<evidence type="ECO:0000256" key="1">
    <source>
        <dbReference type="SAM" id="Coils"/>
    </source>
</evidence>
<dbReference type="RefSeq" id="WP_326089234.1">
    <property type="nucleotide sequence ID" value="NZ_JARLKZ010000013.1"/>
</dbReference>
<gene>
    <name evidence="2" type="ORF">P4H66_17115</name>
</gene>
<evidence type="ECO:0008006" key="4">
    <source>
        <dbReference type="Google" id="ProtNLM"/>
    </source>
</evidence>
<proteinExistence type="predicted"/>
<feature type="coiled-coil region" evidence="1">
    <location>
        <begin position="14"/>
        <end position="82"/>
    </location>
</feature>
<evidence type="ECO:0000313" key="2">
    <source>
        <dbReference type="EMBL" id="MEC0241540.1"/>
    </source>
</evidence>
<dbReference type="Proteomes" id="UP001344632">
    <property type="component" value="Unassembled WGS sequence"/>
</dbReference>
<keyword evidence="1" id="KW-0175">Coiled coil</keyword>
<name>A0ABU6GS49_9BACL</name>
<organism evidence="2 3">
    <name type="scientific">Paenibacillus dokdonensis</name>
    <dbReference type="NCBI Taxonomy" id="2567944"/>
    <lineage>
        <taxon>Bacteria</taxon>
        <taxon>Bacillati</taxon>
        <taxon>Bacillota</taxon>
        <taxon>Bacilli</taxon>
        <taxon>Bacillales</taxon>
        <taxon>Paenibacillaceae</taxon>
        <taxon>Paenibacillus</taxon>
    </lineage>
</organism>
<keyword evidence="3" id="KW-1185">Reference proteome</keyword>
<accession>A0ABU6GS49</accession>
<protein>
    <recommendedName>
        <fullName evidence="4">DUF2642 domain-containing protein</fullName>
    </recommendedName>
</protein>